<accession>A0AAV9ZPK7</accession>
<reference evidence="2 3" key="1">
    <citation type="journal article" date="2024" name="J Genomics">
        <title>Draft genome sequencing and assembly of Favolaschia claudopus CIRM-BRFM 2984 isolated from oak limbs.</title>
        <authorList>
            <person name="Navarro D."/>
            <person name="Drula E."/>
            <person name="Chaduli D."/>
            <person name="Cazenave R."/>
            <person name="Ahrendt S."/>
            <person name="Wang J."/>
            <person name="Lipzen A."/>
            <person name="Daum C."/>
            <person name="Barry K."/>
            <person name="Grigoriev I.V."/>
            <person name="Favel A."/>
            <person name="Rosso M.N."/>
            <person name="Martin F."/>
        </authorList>
    </citation>
    <scope>NUCLEOTIDE SEQUENCE [LARGE SCALE GENOMIC DNA]</scope>
    <source>
        <strain evidence="2 3">CIRM-BRFM 2984</strain>
    </source>
</reference>
<name>A0AAV9ZPK7_9AGAR</name>
<evidence type="ECO:0000313" key="2">
    <source>
        <dbReference type="EMBL" id="KAK6988315.1"/>
    </source>
</evidence>
<dbReference type="EMBL" id="JAWWNJ010000124">
    <property type="protein sequence ID" value="KAK6988315.1"/>
    <property type="molecule type" value="Genomic_DNA"/>
</dbReference>
<protein>
    <submittedName>
        <fullName evidence="2">Uncharacterized protein</fullName>
    </submittedName>
</protein>
<evidence type="ECO:0000256" key="1">
    <source>
        <dbReference type="SAM" id="MobiDB-lite"/>
    </source>
</evidence>
<comment type="caution">
    <text evidence="2">The sequence shown here is derived from an EMBL/GenBank/DDBJ whole genome shotgun (WGS) entry which is preliminary data.</text>
</comment>
<gene>
    <name evidence="2" type="ORF">R3P38DRAFT_3229248</name>
</gene>
<dbReference type="AlphaFoldDB" id="A0AAV9ZPK7"/>
<keyword evidence="3" id="KW-1185">Reference proteome</keyword>
<feature type="compositionally biased region" description="Basic and acidic residues" evidence="1">
    <location>
        <begin position="102"/>
        <end position="111"/>
    </location>
</feature>
<proteinExistence type="predicted"/>
<organism evidence="2 3">
    <name type="scientific">Favolaschia claudopus</name>
    <dbReference type="NCBI Taxonomy" id="2862362"/>
    <lineage>
        <taxon>Eukaryota</taxon>
        <taxon>Fungi</taxon>
        <taxon>Dikarya</taxon>
        <taxon>Basidiomycota</taxon>
        <taxon>Agaricomycotina</taxon>
        <taxon>Agaricomycetes</taxon>
        <taxon>Agaricomycetidae</taxon>
        <taxon>Agaricales</taxon>
        <taxon>Marasmiineae</taxon>
        <taxon>Mycenaceae</taxon>
        <taxon>Favolaschia</taxon>
    </lineage>
</organism>
<feature type="region of interest" description="Disordered" evidence="1">
    <location>
        <begin position="99"/>
        <end position="120"/>
    </location>
</feature>
<evidence type="ECO:0000313" key="3">
    <source>
        <dbReference type="Proteomes" id="UP001362999"/>
    </source>
</evidence>
<dbReference type="Proteomes" id="UP001362999">
    <property type="component" value="Unassembled WGS sequence"/>
</dbReference>
<sequence>MLPNNLVDVVVHGPWIPSRPLPHAPQAGGPLTFHAACARFRLARKRRQAASKQSPTSELWVEMLSLWKHYNQLSAAMLEHGQHFSSLLLQVLTRPSPFPPFHTDELPERDSNAQQPPPEPDVIVADSSTLPPSIGAAFLPLLRLNTSGKSTIW</sequence>